<dbReference type="AlphaFoldDB" id="A0ABD1PS27"/>
<proteinExistence type="predicted"/>
<keyword evidence="3" id="KW-1185">Reference proteome</keyword>
<dbReference type="PROSITE" id="PS51257">
    <property type="entry name" value="PROKAR_LIPOPROTEIN"/>
    <property type="match status" value="1"/>
</dbReference>
<evidence type="ECO:0000256" key="1">
    <source>
        <dbReference type="SAM" id="MobiDB-lite"/>
    </source>
</evidence>
<reference evidence="3" key="1">
    <citation type="submission" date="2024-07" db="EMBL/GenBank/DDBJ databases">
        <title>Two chromosome-level genome assemblies of Korean endemic species Abeliophyllum distichum and Forsythia ovata (Oleaceae).</title>
        <authorList>
            <person name="Jang H."/>
        </authorList>
    </citation>
    <scope>NUCLEOTIDE SEQUENCE [LARGE SCALE GENOMIC DNA]</scope>
</reference>
<gene>
    <name evidence="2" type="ORF">Adt_42577</name>
</gene>
<evidence type="ECO:0000313" key="3">
    <source>
        <dbReference type="Proteomes" id="UP001604336"/>
    </source>
</evidence>
<dbReference type="EMBL" id="JBFOLK010000013">
    <property type="protein sequence ID" value="KAL2466726.1"/>
    <property type="molecule type" value="Genomic_DNA"/>
</dbReference>
<dbReference type="Proteomes" id="UP001604336">
    <property type="component" value="Unassembled WGS sequence"/>
</dbReference>
<feature type="region of interest" description="Disordered" evidence="1">
    <location>
        <begin position="64"/>
        <end position="110"/>
    </location>
</feature>
<organism evidence="2 3">
    <name type="scientific">Abeliophyllum distichum</name>
    <dbReference type="NCBI Taxonomy" id="126358"/>
    <lineage>
        <taxon>Eukaryota</taxon>
        <taxon>Viridiplantae</taxon>
        <taxon>Streptophyta</taxon>
        <taxon>Embryophyta</taxon>
        <taxon>Tracheophyta</taxon>
        <taxon>Spermatophyta</taxon>
        <taxon>Magnoliopsida</taxon>
        <taxon>eudicotyledons</taxon>
        <taxon>Gunneridae</taxon>
        <taxon>Pentapetalae</taxon>
        <taxon>asterids</taxon>
        <taxon>lamiids</taxon>
        <taxon>Lamiales</taxon>
        <taxon>Oleaceae</taxon>
        <taxon>Forsythieae</taxon>
        <taxon>Abeliophyllum</taxon>
    </lineage>
</organism>
<accession>A0ABD1PS27</accession>
<comment type="caution">
    <text evidence="2">The sequence shown here is derived from an EMBL/GenBank/DDBJ whole genome shotgun (WGS) entry which is preliminary data.</text>
</comment>
<protein>
    <submittedName>
        <fullName evidence="2">Uncharacterized protein</fullName>
    </submittedName>
</protein>
<feature type="compositionally biased region" description="Acidic residues" evidence="1">
    <location>
        <begin position="83"/>
        <end position="93"/>
    </location>
</feature>
<sequence>MLSRHRKTFEVSVHLSSNQLTLSCLVLPNIIAHIIVPRKVHLDEVNHYDVFLLDSIFREQDGQRVAKTKGFDDESGPSTLPFEGEDIDVDEDEPLPRPRSQRPPSSSASFTFTEDHYNLLNGQIDSLTSTAEGLRNSMVTLQDSVAGMTSLLHALHPPPEN</sequence>
<evidence type="ECO:0000313" key="2">
    <source>
        <dbReference type="EMBL" id="KAL2466726.1"/>
    </source>
</evidence>
<name>A0ABD1PS27_9LAMI</name>